<evidence type="ECO:0000256" key="4">
    <source>
        <dbReference type="SAM" id="MobiDB-lite"/>
    </source>
</evidence>
<proteinExistence type="inferred from homology"/>
<gene>
    <name evidence="6" type="ORF">R1sor_021605</name>
</gene>
<feature type="repeat" description="PPR" evidence="3">
    <location>
        <begin position="308"/>
        <end position="338"/>
    </location>
</feature>
<dbReference type="PROSITE" id="PS50828">
    <property type="entry name" value="SMR"/>
    <property type="match status" value="1"/>
</dbReference>
<feature type="repeat" description="PPR" evidence="3">
    <location>
        <begin position="387"/>
        <end position="421"/>
    </location>
</feature>
<dbReference type="Gene3D" id="3.30.1370.110">
    <property type="match status" value="1"/>
</dbReference>
<feature type="region of interest" description="Disordered" evidence="4">
    <location>
        <begin position="1"/>
        <end position="24"/>
    </location>
</feature>
<feature type="compositionally biased region" description="Polar residues" evidence="4">
    <location>
        <begin position="7"/>
        <end position="17"/>
    </location>
</feature>
<accession>A0ABD3GNA2</accession>
<evidence type="ECO:0000313" key="7">
    <source>
        <dbReference type="Proteomes" id="UP001633002"/>
    </source>
</evidence>
<comment type="caution">
    <text evidence="6">The sequence shown here is derived from an EMBL/GenBank/DDBJ whole genome shotgun (WGS) entry which is preliminary data.</text>
</comment>
<dbReference type="InterPro" id="IPR002885">
    <property type="entry name" value="PPR_rpt"/>
</dbReference>
<evidence type="ECO:0000256" key="2">
    <source>
        <dbReference type="ARBA" id="ARBA00022737"/>
    </source>
</evidence>
<reference evidence="6 7" key="1">
    <citation type="submission" date="2024-09" db="EMBL/GenBank/DDBJ databases">
        <title>Chromosome-scale assembly of Riccia sorocarpa.</title>
        <authorList>
            <person name="Paukszto L."/>
        </authorList>
    </citation>
    <scope>NUCLEOTIDE SEQUENCE [LARGE SCALE GENOMIC DNA]</scope>
    <source>
        <strain evidence="6">LP-2024</strain>
        <tissue evidence="6">Aerial parts of the thallus</tissue>
    </source>
</reference>
<dbReference type="Proteomes" id="UP001633002">
    <property type="component" value="Unassembled WGS sequence"/>
</dbReference>
<dbReference type="SUPFAM" id="SSF48452">
    <property type="entry name" value="TPR-like"/>
    <property type="match status" value="1"/>
</dbReference>
<dbReference type="InterPro" id="IPR002625">
    <property type="entry name" value="Smr_dom"/>
</dbReference>
<keyword evidence="7" id="KW-1185">Reference proteome</keyword>
<sequence>MCGTRSHWPSSCASSLQHNHESSQTRKRHRIAYATLLLRYSSGQKASCLHGVAILKGRDGSLSSLVSFKAGQVAKQKGGFQLYDIAPVVLPTCSSRVLEKQVTPGSEVVPGVKVVRKSAGTSLVHLLGRPQVLPTLSFRTPRDSSITVNEPKVGTTAKETGNHGHTIRMVPGFKRTRQAKGRTTRPDHRQSHQQYRPRGNNLPSCNGEVAEVVSALLQCRNDCTAVDTIMEERKNILKSDISGVLTELQQRQEWKWTLEFFSWMKKQTWYVPNARQYTKLIGFLGRIGKVDLACLYFQEMLLEKCKPDQYTFTAMLNAYGKAKMYDEALAVFSYMKDAQDQECKPTTVTCNAMIDALVKGGEYELAVKLFLDMREGKNGLETNCSPNVITYNILIDALCKENLVMAAMKVFYQMSGGASEHTVTPNVATYNTLINALGKTGMYEKAEELLEHMQGCGVEPDRITYTALIDAYGKAGECESAENLFMGMKGSRVQVDVMAYTAMMDAYAGEGLYEKAEKLFRTMCDSGIRPNQVTYLALMDAYAKAGLPEEAKKVFNSMEAQRCQPNVLHFSSLIDGYGKAGLHKEAAATYREMKRSGVRPNLVTLSALLGVATRCESWEEALILIACLEHSGTELERSLCKLLLGEESVVWESALKPLEQLREPRHVRQSLYNSLMDVMWRFEMTEKAAKVLAVCKQHGIYADEYTSAEWNVDLHGLSVGGAITALLAWLSEVYLAWLWGEDTPVRVRVITGKGKHSRSKTSALKAPVESLLLDLSSPFTCKEDEGFLAASGDAVRSWLLSPGIIERINLTETEVHKALTTV</sequence>
<evidence type="ECO:0000313" key="6">
    <source>
        <dbReference type="EMBL" id="KAL3678649.1"/>
    </source>
</evidence>
<feature type="domain" description="Smr" evidence="5">
    <location>
        <begin position="712"/>
        <end position="772"/>
    </location>
</feature>
<dbReference type="AlphaFoldDB" id="A0ABD3GNA2"/>
<evidence type="ECO:0000256" key="1">
    <source>
        <dbReference type="ARBA" id="ARBA00007626"/>
    </source>
</evidence>
<feature type="repeat" description="PPR" evidence="3">
    <location>
        <begin position="273"/>
        <end position="307"/>
    </location>
</feature>
<feature type="repeat" description="PPR" evidence="3">
    <location>
        <begin position="531"/>
        <end position="565"/>
    </location>
</feature>
<organism evidence="6 7">
    <name type="scientific">Riccia sorocarpa</name>
    <dbReference type="NCBI Taxonomy" id="122646"/>
    <lineage>
        <taxon>Eukaryota</taxon>
        <taxon>Viridiplantae</taxon>
        <taxon>Streptophyta</taxon>
        <taxon>Embryophyta</taxon>
        <taxon>Marchantiophyta</taxon>
        <taxon>Marchantiopsida</taxon>
        <taxon>Marchantiidae</taxon>
        <taxon>Marchantiales</taxon>
        <taxon>Ricciaceae</taxon>
        <taxon>Riccia</taxon>
    </lineage>
</organism>
<feature type="repeat" description="PPR" evidence="3">
    <location>
        <begin position="566"/>
        <end position="600"/>
    </location>
</feature>
<feature type="repeat" description="PPR" evidence="3">
    <location>
        <begin position="426"/>
        <end position="460"/>
    </location>
</feature>
<feature type="repeat" description="PPR" evidence="3">
    <location>
        <begin position="346"/>
        <end position="376"/>
    </location>
</feature>
<dbReference type="PANTHER" id="PTHR47938:SF35">
    <property type="entry name" value="PENTATRICOPEPTIDE REPEAT-CONTAINING PROTEIN 4, MITOCHONDRIAL-RELATED"/>
    <property type="match status" value="1"/>
</dbReference>
<dbReference type="PROSITE" id="PS51375">
    <property type="entry name" value="PPR"/>
    <property type="match status" value="9"/>
</dbReference>
<dbReference type="Pfam" id="PF12854">
    <property type="entry name" value="PPR_1"/>
    <property type="match status" value="1"/>
</dbReference>
<dbReference type="NCBIfam" id="TIGR00756">
    <property type="entry name" value="PPR"/>
    <property type="match status" value="9"/>
</dbReference>
<evidence type="ECO:0000259" key="5">
    <source>
        <dbReference type="PROSITE" id="PS50828"/>
    </source>
</evidence>
<dbReference type="PANTHER" id="PTHR47938">
    <property type="entry name" value="RESPIRATORY COMPLEX I CHAPERONE (CIA84), PUTATIVE (AFU_ORTHOLOGUE AFUA_2G06020)-RELATED"/>
    <property type="match status" value="1"/>
</dbReference>
<feature type="region of interest" description="Disordered" evidence="4">
    <location>
        <begin position="173"/>
        <end position="202"/>
    </location>
</feature>
<evidence type="ECO:0000256" key="3">
    <source>
        <dbReference type="PROSITE-ProRule" id="PRU00708"/>
    </source>
</evidence>
<dbReference type="InterPro" id="IPR011990">
    <property type="entry name" value="TPR-like_helical_dom_sf"/>
</dbReference>
<protein>
    <recommendedName>
        <fullName evidence="5">Smr domain-containing protein</fullName>
    </recommendedName>
</protein>
<dbReference type="EMBL" id="JBJQOH010000007">
    <property type="protein sequence ID" value="KAL3678649.1"/>
    <property type="molecule type" value="Genomic_DNA"/>
</dbReference>
<dbReference type="InterPro" id="IPR036063">
    <property type="entry name" value="Smr_dom_sf"/>
</dbReference>
<keyword evidence="2" id="KW-0677">Repeat</keyword>
<dbReference type="SMART" id="SM00463">
    <property type="entry name" value="SMR"/>
    <property type="match status" value="1"/>
</dbReference>
<dbReference type="SUPFAM" id="SSF160443">
    <property type="entry name" value="SMR domain-like"/>
    <property type="match status" value="1"/>
</dbReference>
<comment type="similarity">
    <text evidence="1">Belongs to the PPR family. P subfamily.</text>
</comment>
<dbReference type="Gene3D" id="1.25.40.10">
    <property type="entry name" value="Tetratricopeptide repeat domain"/>
    <property type="match status" value="3"/>
</dbReference>
<feature type="repeat" description="PPR" evidence="3">
    <location>
        <begin position="496"/>
        <end position="530"/>
    </location>
</feature>
<dbReference type="Pfam" id="PF13041">
    <property type="entry name" value="PPR_2"/>
    <property type="match status" value="4"/>
</dbReference>
<feature type="repeat" description="PPR" evidence="3">
    <location>
        <begin position="461"/>
        <end position="495"/>
    </location>
</feature>
<name>A0ABD3GNA2_9MARC</name>
<feature type="compositionally biased region" description="Basic residues" evidence="4">
    <location>
        <begin position="174"/>
        <end position="183"/>
    </location>
</feature>
<dbReference type="Pfam" id="PF01535">
    <property type="entry name" value="PPR"/>
    <property type="match status" value="1"/>
</dbReference>